<dbReference type="HOGENOM" id="CLU_117103_1_0_11"/>
<dbReference type="STRING" id="161899.CSING_00485"/>
<dbReference type="EMBL" id="CP010827">
    <property type="protein sequence ID" value="AJI77666.1"/>
    <property type="molecule type" value="Genomic_DNA"/>
</dbReference>
<feature type="transmembrane region" description="Helical" evidence="1">
    <location>
        <begin position="114"/>
        <end position="131"/>
    </location>
</feature>
<feature type="transmembrane region" description="Helical" evidence="1">
    <location>
        <begin position="75"/>
        <end position="93"/>
    </location>
</feature>
<reference evidence="2 4" key="1">
    <citation type="journal article" date="2015" name="Genome Announc.">
        <title>Complete Genome Sequence and Annotation of Corynebacterium singulare DSM 44357, Isolated from a Human Semen Specimen.</title>
        <authorList>
            <person name="Merten M."/>
            <person name="Brinkrolf K."/>
            <person name="Albersmeier A."/>
            <person name="Kutter Y."/>
            <person name="Ruckert C."/>
            <person name="Tauch A."/>
        </authorList>
    </citation>
    <scope>NUCLEOTIDE SEQUENCE [LARGE SCALE GENOMIC DNA]</scope>
    <source>
        <strain evidence="2">IBS B52218</strain>
    </source>
</reference>
<gene>
    <name evidence="2" type="ORF">CSING_00485</name>
    <name evidence="3" type="ORF">MHK08_12015</name>
</gene>
<name>A0A0B6F0X2_9CORY</name>
<evidence type="ECO:0000256" key="1">
    <source>
        <dbReference type="SAM" id="Phobius"/>
    </source>
</evidence>
<dbReference type="Proteomes" id="UP001521911">
    <property type="component" value="Unassembled WGS sequence"/>
</dbReference>
<keyword evidence="1" id="KW-1133">Transmembrane helix</keyword>
<dbReference type="EMBL" id="JAKRDF010000021">
    <property type="protein sequence ID" value="MCG7277184.1"/>
    <property type="molecule type" value="Genomic_DNA"/>
</dbReference>
<sequence>MTTPKTDNYALDDTLPGRITQAAAVGIMTAFPDWIKNKTALVCAYILSFLGFGALVAITNAESHEDRPEPELPDVPAWAIPVAFAILVLGGWLNIKIQQGIVSFTRRRGVSKPWTLWGAIGAALTFLFSELEAREHAAHS</sequence>
<reference evidence="3 5" key="2">
    <citation type="submission" date="2022-02" db="EMBL/GenBank/DDBJ databases">
        <title>Uncovering new skin microbiome diversity through culturing and metagenomics.</title>
        <authorList>
            <person name="Conlan S."/>
            <person name="Deming C."/>
            <person name="Nisc Comparative Sequencing Program N."/>
            <person name="Segre J.A."/>
        </authorList>
    </citation>
    <scope>NUCLEOTIDE SEQUENCE [LARGE SCALE GENOMIC DNA]</scope>
    <source>
        <strain evidence="3 5">ACRQV</strain>
    </source>
</reference>
<dbReference type="RefSeq" id="WP_042528761.1">
    <property type="nucleotide sequence ID" value="NZ_CP010827.1"/>
</dbReference>
<evidence type="ECO:0000313" key="3">
    <source>
        <dbReference type="EMBL" id="MCG7277184.1"/>
    </source>
</evidence>
<keyword evidence="5" id="KW-1185">Reference proteome</keyword>
<evidence type="ECO:0000313" key="2">
    <source>
        <dbReference type="EMBL" id="AJI77666.1"/>
    </source>
</evidence>
<proteinExistence type="predicted"/>
<keyword evidence="1" id="KW-0472">Membrane</keyword>
<dbReference type="OrthoDB" id="4427349at2"/>
<feature type="transmembrane region" description="Helical" evidence="1">
    <location>
        <begin position="40"/>
        <end position="59"/>
    </location>
</feature>
<dbReference type="Proteomes" id="UP000031890">
    <property type="component" value="Chromosome"/>
</dbReference>
<organism evidence="2 4">
    <name type="scientific">Corynebacterium singulare</name>
    <dbReference type="NCBI Taxonomy" id="161899"/>
    <lineage>
        <taxon>Bacteria</taxon>
        <taxon>Bacillati</taxon>
        <taxon>Actinomycetota</taxon>
        <taxon>Actinomycetes</taxon>
        <taxon>Mycobacteriales</taxon>
        <taxon>Corynebacteriaceae</taxon>
        <taxon>Corynebacterium</taxon>
    </lineage>
</organism>
<dbReference type="AlphaFoldDB" id="A0A0B6F0X2"/>
<protein>
    <submittedName>
        <fullName evidence="2">Uncharacterized protein</fullName>
    </submittedName>
</protein>
<accession>A0A0B6F0X2</accession>
<evidence type="ECO:0000313" key="5">
    <source>
        <dbReference type="Proteomes" id="UP001521911"/>
    </source>
</evidence>
<keyword evidence="1" id="KW-0812">Transmembrane</keyword>
<dbReference type="KEGG" id="csx:CSING_00485"/>
<evidence type="ECO:0000313" key="4">
    <source>
        <dbReference type="Proteomes" id="UP000031890"/>
    </source>
</evidence>